<feature type="transmembrane region" description="Helical" evidence="1">
    <location>
        <begin position="38"/>
        <end position="60"/>
    </location>
</feature>
<keyword evidence="4" id="KW-1185">Reference proteome</keyword>
<gene>
    <name evidence="3" type="ORF">H8S67_15025</name>
</gene>
<comment type="caution">
    <text evidence="3">The sequence shown here is derived from an EMBL/GenBank/DDBJ whole genome shotgun (WGS) entry which is preliminary data.</text>
</comment>
<feature type="transmembrane region" description="Helical" evidence="1">
    <location>
        <begin position="138"/>
        <end position="155"/>
    </location>
</feature>
<accession>A0ABR7CE13</accession>
<dbReference type="PANTHER" id="PTHR37312:SF1">
    <property type="entry name" value="MEMBRANE-BOUND ACYLTRANSFERASE YKRP-RELATED"/>
    <property type="match status" value="1"/>
</dbReference>
<keyword evidence="3" id="KW-0808">Transferase</keyword>
<dbReference type="PANTHER" id="PTHR37312">
    <property type="entry name" value="MEMBRANE-BOUND ACYLTRANSFERASE YKRP-RELATED"/>
    <property type="match status" value="1"/>
</dbReference>
<feature type="transmembrane region" description="Helical" evidence="1">
    <location>
        <begin position="191"/>
        <end position="209"/>
    </location>
</feature>
<dbReference type="EMBL" id="JACOOE010000007">
    <property type="protein sequence ID" value="MBC5605973.1"/>
    <property type="molecule type" value="Genomic_DNA"/>
</dbReference>
<keyword evidence="3" id="KW-0012">Acyltransferase</keyword>
<feature type="transmembrane region" description="Helical" evidence="1">
    <location>
        <begin position="114"/>
        <end position="133"/>
    </location>
</feature>
<evidence type="ECO:0000256" key="1">
    <source>
        <dbReference type="SAM" id="Phobius"/>
    </source>
</evidence>
<feature type="domain" description="Acyltransferase 3" evidence="2">
    <location>
        <begin position="9"/>
        <end position="209"/>
    </location>
</feature>
<keyword evidence="1" id="KW-1133">Transmembrane helix</keyword>
<evidence type="ECO:0000259" key="2">
    <source>
        <dbReference type="Pfam" id="PF01757"/>
    </source>
</evidence>
<dbReference type="RefSeq" id="WP_186967852.1">
    <property type="nucleotide sequence ID" value="NZ_JACOOE010000007.1"/>
</dbReference>
<evidence type="ECO:0000313" key="3">
    <source>
        <dbReference type="EMBL" id="MBC5605973.1"/>
    </source>
</evidence>
<dbReference type="InterPro" id="IPR002656">
    <property type="entry name" value="Acyl_transf_3_dom"/>
</dbReference>
<dbReference type="GO" id="GO:0016746">
    <property type="term" value="F:acyltransferase activity"/>
    <property type="evidence" value="ECO:0007669"/>
    <property type="project" value="UniProtKB-KW"/>
</dbReference>
<dbReference type="Pfam" id="PF01757">
    <property type="entry name" value="Acyl_transf_3"/>
    <property type="match status" value="1"/>
</dbReference>
<feature type="transmembrane region" description="Helical" evidence="1">
    <location>
        <begin position="81"/>
        <end position="102"/>
    </location>
</feature>
<dbReference type="InterPro" id="IPR052734">
    <property type="entry name" value="Nod_factor_acetyltransferase"/>
</dbReference>
<protein>
    <submittedName>
        <fullName evidence="3">Acyltransferase family protein</fullName>
    </submittedName>
</protein>
<proteinExistence type="predicted"/>
<organism evidence="3 4">
    <name type="scientific">Bacteroides difficilis</name>
    <dbReference type="NCBI Taxonomy" id="2763021"/>
    <lineage>
        <taxon>Bacteria</taxon>
        <taxon>Pseudomonadati</taxon>
        <taxon>Bacteroidota</taxon>
        <taxon>Bacteroidia</taxon>
        <taxon>Bacteroidales</taxon>
        <taxon>Bacteroidaceae</taxon>
        <taxon>Bacteroides</taxon>
    </lineage>
</organism>
<keyword evidence="1" id="KW-0472">Membrane</keyword>
<sequence>MAKNRIDHIDIAKAIGIVLIISSHIVCTTNFSKDLLLTTYWNVLGSFYVPFFFLLSGIFTPSSDSDNLLNKPSLIKLGRGILNLIFQFFIFLILGITTYYIVKGQWLIAFKVNGPLWFLLVLIMDKVIFYFLLVRPRYQTIVAVIFIGLWGWYVGYHGHNYFYLGAAATSLPFYAMGHYMKKWLIDDKFNFYRCLSTFIIWFICFYLFFRPQNIALNMIT</sequence>
<evidence type="ECO:0000313" key="4">
    <source>
        <dbReference type="Proteomes" id="UP000600600"/>
    </source>
</evidence>
<name>A0ABR7CE13_9BACE</name>
<reference evidence="3 4" key="1">
    <citation type="submission" date="2020-08" db="EMBL/GenBank/DDBJ databases">
        <title>Genome public.</title>
        <authorList>
            <person name="Liu C."/>
            <person name="Sun Q."/>
        </authorList>
    </citation>
    <scope>NUCLEOTIDE SEQUENCE [LARGE SCALE GENOMIC DNA]</scope>
    <source>
        <strain evidence="3 4">M27</strain>
    </source>
</reference>
<feature type="transmembrane region" description="Helical" evidence="1">
    <location>
        <begin position="12"/>
        <end position="32"/>
    </location>
</feature>
<keyword evidence="1" id="KW-0812">Transmembrane</keyword>
<dbReference type="Proteomes" id="UP000600600">
    <property type="component" value="Unassembled WGS sequence"/>
</dbReference>